<dbReference type="Proteomes" id="UP000324222">
    <property type="component" value="Unassembled WGS sequence"/>
</dbReference>
<proteinExistence type="predicted"/>
<gene>
    <name evidence="1" type="ORF">E2C01_015153</name>
</gene>
<comment type="caution">
    <text evidence="1">The sequence shown here is derived from an EMBL/GenBank/DDBJ whole genome shotgun (WGS) entry which is preliminary data.</text>
</comment>
<reference evidence="1 2" key="1">
    <citation type="submission" date="2019-05" db="EMBL/GenBank/DDBJ databases">
        <title>Another draft genome of Portunus trituberculatus and its Hox gene families provides insights of decapod evolution.</title>
        <authorList>
            <person name="Jeong J.-H."/>
            <person name="Song I."/>
            <person name="Kim S."/>
            <person name="Choi T."/>
            <person name="Kim D."/>
            <person name="Ryu S."/>
            <person name="Kim W."/>
        </authorList>
    </citation>
    <scope>NUCLEOTIDE SEQUENCE [LARGE SCALE GENOMIC DNA]</scope>
    <source>
        <tissue evidence="1">Muscle</tissue>
    </source>
</reference>
<dbReference type="AlphaFoldDB" id="A0A5B7DLT7"/>
<sequence length="110" mass="12128">MQQINGKLYFEIVKSQNTKRNKISCYLHRVYTATPVLGESGQVCPAPARVPVCLVPLRGQPGSRKAQWGVPSGVLDAVLGQPSGRLLEALRGQVWFRRSSTVHSSRQKSI</sequence>
<accession>A0A5B7DLT7</accession>
<protein>
    <submittedName>
        <fullName evidence="1">Uncharacterized protein</fullName>
    </submittedName>
</protein>
<evidence type="ECO:0000313" key="1">
    <source>
        <dbReference type="EMBL" id="MPC22145.1"/>
    </source>
</evidence>
<organism evidence="1 2">
    <name type="scientific">Portunus trituberculatus</name>
    <name type="common">Swimming crab</name>
    <name type="synonym">Neptunus trituberculatus</name>
    <dbReference type="NCBI Taxonomy" id="210409"/>
    <lineage>
        <taxon>Eukaryota</taxon>
        <taxon>Metazoa</taxon>
        <taxon>Ecdysozoa</taxon>
        <taxon>Arthropoda</taxon>
        <taxon>Crustacea</taxon>
        <taxon>Multicrustacea</taxon>
        <taxon>Malacostraca</taxon>
        <taxon>Eumalacostraca</taxon>
        <taxon>Eucarida</taxon>
        <taxon>Decapoda</taxon>
        <taxon>Pleocyemata</taxon>
        <taxon>Brachyura</taxon>
        <taxon>Eubrachyura</taxon>
        <taxon>Portunoidea</taxon>
        <taxon>Portunidae</taxon>
        <taxon>Portuninae</taxon>
        <taxon>Portunus</taxon>
    </lineage>
</organism>
<evidence type="ECO:0000313" key="2">
    <source>
        <dbReference type="Proteomes" id="UP000324222"/>
    </source>
</evidence>
<dbReference type="EMBL" id="VSRR010001056">
    <property type="protein sequence ID" value="MPC22145.1"/>
    <property type="molecule type" value="Genomic_DNA"/>
</dbReference>
<name>A0A5B7DLT7_PORTR</name>
<keyword evidence="2" id="KW-1185">Reference proteome</keyword>